<evidence type="ECO:0000313" key="1">
    <source>
        <dbReference type="EMBL" id="KAH8005065.1"/>
    </source>
</evidence>
<reference evidence="1" key="1">
    <citation type="submission" date="2021-08" db="EMBL/GenBank/DDBJ databases">
        <title>The first chromosome-level gecko genome reveals the dynamic sex chromosomes of Neotropical dwarf geckos (Sphaerodactylidae: Sphaerodactylus).</title>
        <authorList>
            <person name="Pinto B.J."/>
            <person name="Keating S.E."/>
            <person name="Gamble T."/>
        </authorList>
    </citation>
    <scope>NUCLEOTIDE SEQUENCE</scope>
    <source>
        <strain evidence="1">TG3544</strain>
    </source>
</reference>
<keyword evidence="1" id="KW-0378">Hydrolase</keyword>
<sequence>MPVVVCVLGGWCVVYLADTVLKSSPSLKESYEDRLASYGLTISPFHLRWQTALFNRLFYNWGRWKPRFLYLWFSLGMFFGIAAMFGSVILLGKTLTQTLSQMLTEAPTAQNDQMLQVVVPGVNLPISQLSYFFTAILISGVIHEVGHGVAAIREQVRLNGFGIFIFIVYPGAFVDLFTTHLQLISPIQQLRIFCAGVWHNFVLGVASLVVLFILPALLFPFYYTGTGALVTEVTEWADSTPAATDLDADFGQGSSQHVACGYLADSPANGPRGLYVGDLVTALQDCSVHSVEDWNSCLEEISRKPQTGYCIKATIQQQLSVSSRGFRRLDGTIECCSNNSLTDVCFSYSNNLDSRLYTCLPARKAIEASRLCRTNMDCQKDFVPSLCVTPSLENQTRLIRVKHSSQIDMLFVGHPLHLQYTVSLSSFIPRHSFLSVDLPVVLETFCKYLISLSGALAVINAVPCFALDGQWILNSFLEATLSMLIVEKQNREFVGFLILLAGSTLLAANVALGLWVVTAR</sequence>
<protein>
    <submittedName>
        <fullName evidence="1">Membrane-bound transcription factor site-2 protease</fullName>
    </submittedName>
</protein>
<gene>
    <name evidence="1" type="primary">MBTPS2</name>
    <name evidence="1" type="ORF">K3G42_023209</name>
</gene>
<keyword evidence="2" id="KW-1185">Reference proteome</keyword>
<name>A0ACB8FJH7_9SAUR</name>
<dbReference type="Proteomes" id="UP000827872">
    <property type="component" value="Linkage Group LG04"/>
</dbReference>
<evidence type="ECO:0000313" key="2">
    <source>
        <dbReference type="Proteomes" id="UP000827872"/>
    </source>
</evidence>
<dbReference type="EMBL" id="CM037617">
    <property type="protein sequence ID" value="KAH8005065.1"/>
    <property type="molecule type" value="Genomic_DNA"/>
</dbReference>
<organism evidence="1 2">
    <name type="scientific">Sphaerodactylus townsendi</name>
    <dbReference type="NCBI Taxonomy" id="933632"/>
    <lineage>
        <taxon>Eukaryota</taxon>
        <taxon>Metazoa</taxon>
        <taxon>Chordata</taxon>
        <taxon>Craniata</taxon>
        <taxon>Vertebrata</taxon>
        <taxon>Euteleostomi</taxon>
        <taxon>Lepidosauria</taxon>
        <taxon>Squamata</taxon>
        <taxon>Bifurcata</taxon>
        <taxon>Gekkota</taxon>
        <taxon>Sphaerodactylidae</taxon>
        <taxon>Sphaerodactylus</taxon>
    </lineage>
</organism>
<comment type="caution">
    <text evidence="1">The sequence shown here is derived from an EMBL/GenBank/DDBJ whole genome shotgun (WGS) entry which is preliminary data.</text>
</comment>
<keyword evidence="1" id="KW-0645">Protease</keyword>
<accession>A0ACB8FJH7</accession>
<proteinExistence type="predicted"/>